<evidence type="ECO:0000256" key="3">
    <source>
        <dbReference type="ARBA" id="ARBA00023235"/>
    </source>
</evidence>
<evidence type="ECO:0000256" key="5">
    <source>
        <dbReference type="HAMAP-Rule" id="MF_01678"/>
    </source>
</evidence>
<name>A0A8J7C097_9CYAN</name>
<evidence type="ECO:0000256" key="1">
    <source>
        <dbReference type="ARBA" id="ARBA00022605"/>
    </source>
</evidence>
<dbReference type="InterPro" id="IPR027363">
    <property type="entry name" value="M1Pi_N"/>
</dbReference>
<feature type="binding site" evidence="5">
    <location>
        <begin position="51"/>
        <end position="53"/>
    </location>
    <ligand>
        <name>substrate</name>
    </ligand>
</feature>
<dbReference type="InterPro" id="IPR042529">
    <property type="entry name" value="IF_2B-like_C"/>
</dbReference>
<dbReference type="GO" id="GO:0019509">
    <property type="term" value="P:L-methionine salvage from methylthioadenosine"/>
    <property type="evidence" value="ECO:0007669"/>
    <property type="project" value="UniProtKB-UniRule"/>
</dbReference>
<keyword evidence="7" id="KW-1185">Reference proteome</keyword>
<dbReference type="Proteomes" id="UP000629098">
    <property type="component" value="Unassembled WGS sequence"/>
</dbReference>
<keyword evidence="1 5" id="KW-0028">Amino-acid biosynthesis</keyword>
<evidence type="ECO:0000256" key="2">
    <source>
        <dbReference type="ARBA" id="ARBA00023167"/>
    </source>
</evidence>
<keyword evidence="2 5" id="KW-0486">Methionine biosynthesis</keyword>
<dbReference type="InterPro" id="IPR000649">
    <property type="entry name" value="IF-2B-related"/>
</dbReference>
<evidence type="ECO:0000256" key="4">
    <source>
        <dbReference type="ARBA" id="ARBA00052401"/>
    </source>
</evidence>
<dbReference type="NCBIfam" id="TIGR00524">
    <property type="entry name" value="eIF-2B_rel"/>
    <property type="match status" value="1"/>
</dbReference>
<feature type="site" description="Transition state stabilizer" evidence="5">
    <location>
        <position position="164"/>
    </location>
</feature>
<comment type="similarity">
    <text evidence="5">Belongs to the EIF-2B alpha/beta/delta subunits family. MtnA subfamily.</text>
</comment>
<sequence length="353" mass="38675">MNSLTNQVYPVIWHNDEVLLIDQTRLPHEYAFVEIRRSDDMARAIKTMIVRGAPAIGVAAAYGMYLGAREIETDNRDEFLTRLEQVAEQLRSTRPTAVNLFWAIARMLKIAYETLGTVDEIKQTLFHTAQNINAEDLQTCQAIGDHGLTVLPNTPEKLTLLTHCNAGALATAGYGTALGVVRSAFREGRLERLFADETRPRLQGAKLTAWECVQEGIPVTVITDGMAAHCMKQGLIHAVVVGADRIAANGDAANKIGTYSLALVAKAHNIPFFVAAPLSTVDFSLPNGSKIPIEERNPEEIYKIGDTTITPTGVEFYNPAFDVTPAELIAAIITEYGAFAPGELKHYQEKQLV</sequence>
<dbReference type="FunFam" id="3.40.50.10470:FF:000006">
    <property type="entry name" value="Methylthioribose-1-phosphate isomerase"/>
    <property type="match status" value="1"/>
</dbReference>
<feature type="binding site" evidence="5">
    <location>
        <position position="203"/>
    </location>
    <ligand>
        <name>substrate</name>
    </ligand>
</feature>
<evidence type="ECO:0000313" key="7">
    <source>
        <dbReference type="Proteomes" id="UP000629098"/>
    </source>
</evidence>
<proteinExistence type="inferred from homology"/>
<comment type="pathway">
    <text evidence="5">Amino-acid biosynthesis; L-methionine biosynthesis via salvage pathway; L-methionine from S-methyl-5-thio-alpha-D-ribose 1-phosphate: step 1/6.</text>
</comment>
<dbReference type="UniPathway" id="UPA00904">
    <property type="reaction ID" value="UER00874"/>
</dbReference>
<dbReference type="InterPro" id="IPR037171">
    <property type="entry name" value="NagB/RpiA_transferase-like"/>
</dbReference>
<dbReference type="Gene3D" id="1.20.120.420">
    <property type="entry name" value="translation initiation factor eif-2b, domain 1"/>
    <property type="match status" value="1"/>
</dbReference>
<dbReference type="EC" id="5.3.1.23" evidence="5"/>
<dbReference type="Pfam" id="PF01008">
    <property type="entry name" value="IF-2B"/>
    <property type="match status" value="1"/>
</dbReference>
<dbReference type="InterPro" id="IPR005251">
    <property type="entry name" value="IF-M1Pi"/>
</dbReference>
<dbReference type="NCBIfam" id="NF004326">
    <property type="entry name" value="PRK05720.1"/>
    <property type="match status" value="1"/>
</dbReference>
<dbReference type="RefSeq" id="WP_190836703.1">
    <property type="nucleotide sequence ID" value="NZ_CAWPPI010000111.1"/>
</dbReference>
<dbReference type="SUPFAM" id="SSF100950">
    <property type="entry name" value="NagB/RpiA/CoA transferase-like"/>
    <property type="match status" value="1"/>
</dbReference>
<comment type="caution">
    <text evidence="6">The sequence shown here is derived from an EMBL/GenBank/DDBJ whole genome shotgun (WGS) entry which is preliminary data.</text>
</comment>
<gene>
    <name evidence="5 6" type="primary">mtnA</name>
    <name evidence="6" type="ORF">ICL16_37725</name>
</gene>
<feature type="binding site" evidence="5">
    <location>
        <position position="94"/>
    </location>
    <ligand>
        <name>substrate</name>
    </ligand>
</feature>
<organism evidence="6 7">
    <name type="scientific">Iningainema tapete BLCC-T55</name>
    <dbReference type="NCBI Taxonomy" id="2748662"/>
    <lineage>
        <taxon>Bacteria</taxon>
        <taxon>Bacillati</taxon>
        <taxon>Cyanobacteriota</taxon>
        <taxon>Cyanophyceae</taxon>
        <taxon>Nostocales</taxon>
        <taxon>Scytonemataceae</taxon>
        <taxon>Iningainema tapete</taxon>
    </lineage>
</organism>
<dbReference type="GO" id="GO:0046523">
    <property type="term" value="F:S-methyl-5-thioribose-1-phosphate isomerase activity"/>
    <property type="evidence" value="ECO:0007669"/>
    <property type="project" value="UniProtKB-UniRule"/>
</dbReference>
<accession>A0A8J7C097</accession>
<dbReference type="EMBL" id="JACXAE010000111">
    <property type="protein sequence ID" value="MBD2777633.1"/>
    <property type="molecule type" value="Genomic_DNA"/>
</dbReference>
<feature type="binding site" evidence="5">
    <location>
        <begin position="254"/>
        <end position="255"/>
    </location>
    <ligand>
        <name>substrate</name>
    </ligand>
</feature>
<feature type="active site" description="Proton donor" evidence="5">
    <location>
        <position position="244"/>
    </location>
</feature>
<dbReference type="InterPro" id="IPR011559">
    <property type="entry name" value="Initiation_fac_2B_a/b/d"/>
</dbReference>
<reference evidence="6" key="1">
    <citation type="submission" date="2020-09" db="EMBL/GenBank/DDBJ databases">
        <title>Iningainema tapete sp. nov. (Scytonemataceae, Cyanobacteria) from greenhouses in central Florida (USA) produces two types of nodularin with biosynthetic potential for microcystin-LR and anabaenopeptins.</title>
        <authorList>
            <person name="Berthold D.E."/>
            <person name="Lefler F.W."/>
            <person name="Huang I.-S."/>
            <person name="Abdulla H."/>
            <person name="Zimba P.V."/>
            <person name="Laughinghouse H.D. IV."/>
        </authorList>
    </citation>
    <scope>NUCLEOTIDE SEQUENCE</scope>
    <source>
        <strain evidence="6">BLCCT55</strain>
    </source>
</reference>
<dbReference type="AlphaFoldDB" id="A0A8J7C097"/>
<dbReference type="PANTHER" id="PTHR43475:SF1">
    <property type="entry name" value="METHYLTHIORIBOSE-1-PHOSPHATE ISOMERASE"/>
    <property type="match status" value="1"/>
</dbReference>
<dbReference type="PANTHER" id="PTHR43475">
    <property type="entry name" value="METHYLTHIORIBOSE-1-PHOSPHATE ISOMERASE"/>
    <property type="match status" value="1"/>
</dbReference>
<protein>
    <recommendedName>
        <fullName evidence="5">Methylthioribose-1-phosphate isomerase</fullName>
        <shortName evidence="5">M1Pi</shortName>
        <shortName evidence="5">MTR-1-P isomerase</shortName>
        <ecNumber evidence="5">5.3.1.23</ecNumber>
    </recommendedName>
    <alternativeName>
        <fullName evidence="5">S-methyl-5-thioribose-1-phosphate isomerase</fullName>
    </alternativeName>
</protein>
<dbReference type="FunFam" id="1.20.120.420:FF:000012">
    <property type="entry name" value="Putative methylthioribose-1-phosphate isomerase"/>
    <property type="match status" value="1"/>
</dbReference>
<dbReference type="Gene3D" id="3.40.50.10470">
    <property type="entry name" value="Translation initiation factor eif-2b, domain 2"/>
    <property type="match status" value="1"/>
</dbReference>
<keyword evidence="3 5" id="KW-0413">Isomerase</keyword>
<comment type="catalytic activity">
    <reaction evidence="4 5">
        <text>5-(methylsulfanyl)-alpha-D-ribose 1-phosphate = 5-(methylsulfanyl)-D-ribulose 1-phosphate</text>
        <dbReference type="Rhea" id="RHEA:19989"/>
        <dbReference type="ChEBI" id="CHEBI:58533"/>
        <dbReference type="ChEBI" id="CHEBI:58548"/>
        <dbReference type="EC" id="5.3.1.23"/>
    </reaction>
</comment>
<dbReference type="HAMAP" id="MF_01678">
    <property type="entry name" value="Salvage_MtnA"/>
    <property type="match status" value="1"/>
</dbReference>
<dbReference type="NCBIfam" id="TIGR00512">
    <property type="entry name" value="salvage_mtnA"/>
    <property type="match status" value="1"/>
</dbReference>
<evidence type="ECO:0000313" key="6">
    <source>
        <dbReference type="EMBL" id="MBD2777633.1"/>
    </source>
</evidence>
<comment type="function">
    <text evidence="5">Catalyzes the interconversion of methylthioribose-1-phosphate (MTR-1-P) into methylthioribulose-1-phosphate (MTRu-1-P).</text>
</comment>